<protein>
    <submittedName>
        <fullName evidence="1">Uncharacterized protein</fullName>
    </submittedName>
</protein>
<sequence length="155" mass="17062">MKPTHVYEFSDGTTVTMDSGMPARFVTHPLTRLNGGTKKHIILSRLVRQEWLDDLSEHERDESLSSFLQAGGSADAMTLEVRRKEADGTYGQYVLGRGEVADAAGGADVEIAVGEHSYRVAQNEVFTAEAAGTVFLHYLRHNEVPAGMSLRELVR</sequence>
<keyword evidence="2" id="KW-1185">Reference proteome</keyword>
<dbReference type="RefSeq" id="WP_266063289.1">
    <property type="nucleotide sequence ID" value="NZ_JAPKFM010000026.1"/>
</dbReference>
<accession>A0A9X3D7U3</accession>
<proteinExistence type="predicted"/>
<dbReference type="Proteomes" id="UP001143347">
    <property type="component" value="Unassembled WGS sequence"/>
</dbReference>
<dbReference type="EMBL" id="JAPKFM010000026">
    <property type="protein sequence ID" value="MCX2966381.1"/>
    <property type="molecule type" value="Genomic_DNA"/>
</dbReference>
<gene>
    <name evidence="1" type="ORF">OSB52_20055</name>
</gene>
<name>A0A9X3D7U3_9ACTN</name>
<evidence type="ECO:0000313" key="2">
    <source>
        <dbReference type="Proteomes" id="UP001143347"/>
    </source>
</evidence>
<organism evidence="1 2">
    <name type="scientific">Gordonia aquimaris</name>
    <dbReference type="NCBI Taxonomy" id="2984863"/>
    <lineage>
        <taxon>Bacteria</taxon>
        <taxon>Bacillati</taxon>
        <taxon>Actinomycetota</taxon>
        <taxon>Actinomycetes</taxon>
        <taxon>Mycobacteriales</taxon>
        <taxon>Gordoniaceae</taxon>
        <taxon>Gordonia</taxon>
    </lineage>
</organism>
<comment type="caution">
    <text evidence="1">The sequence shown here is derived from an EMBL/GenBank/DDBJ whole genome shotgun (WGS) entry which is preliminary data.</text>
</comment>
<dbReference type="AlphaFoldDB" id="A0A9X3D7U3"/>
<reference evidence="1" key="1">
    <citation type="submission" date="2022-10" db="EMBL/GenBank/DDBJ databases">
        <title>WGS of marine actinomycetes from Thailand.</title>
        <authorList>
            <person name="Thawai C."/>
        </authorList>
    </citation>
    <scope>NUCLEOTIDE SEQUENCE</scope>
    <source>
        <strain evidence="1">SW21</strain>
    </source>
</reference>
<evidence type="ECO:0000313" key="1">
    <source>
        <dbReference type="EMBL" id="MCX2966381.1"/>
    </source>
</evidence>